<organism evidence="1 2">
    <name type="scientific">Marinifilum breve</name>
    <dbReference type="NCBI Taxonomy" id="2184082"/>
    <lineage>
        <taxon>Bacteria</taxon>
        <taxon>Pseudomonadati</taxon>
        <taxon>Bacteroidota</taxon>
        <taxon>Bacteroidia</taxon>
        <taxon>Marinilabiliales</taxon>
        <taxon>Marinifilaceae</taxon>
    </lineage>
</organism>
<dbReference type="EMBL" id="QFLI01000010">
    <property type="protein sequence ID" value="PXX97131.1"/>
    <property type="molecule type" value="Genomic_DNA"/>
</dbReference>
<comment type="caution">
    <text evidence="1">The sequence shown here is derived from an EMBL/GenBank/DDBJ whole genome shotgun (WGS) entry which is preliminary data.</text>
</comment>
<dbReference type="Proteomes" id="UP000248079">
    <property type="component" value="Unassembled WGS sequence"/>
</dbReference>
<proteinExistence type="predicted"/>
<dbReference type="AlphaFoldDB" id="A0A2V3ZSG1"/>
<protein>
    <submittedName>
        <fullName evidence="1">Uncharacterized protein</fullName>
    </submittedName>
</protein>
<name>A0A2V3ZSG1_9BACT</name>
<keyword evidence="2" id="KW-1185">Reference proteome</keyword>
<reference evidence="1 2" key="1">
    <citation type="submission" date="2018-05" db="EMBL/GenBank/DDBJ databases">
        <title>Marinifilum breve JC075T sp. nov., a marine bacterium isolated from Yongle Blue Hole in the South China Sea.</title>
        <authorList>
            <person name="Fu T."/>
        </authorList>
    </citation>
    <scope>NUCLEOTIDE SEQUENCE [LARGE SCALE GENOMIC DNA]</scope>
    <source>
        <strain evidence="1 2">JC075</strain>
    </source>
</reference>
<gene>
    <name evidence="1" type="ORF">DF185_19120</name>
</gene>
<sequence length="78" mass="8760">MLGLAYRKLVLLTSMVVLLIGMDGLLFSKVGLFIRKPSIFNHKAILLTIMNFSTIHNNKNTILSVIFKTHIKCNTVIS</sequence>
<accession>A0A2V3ZSG1</accession>
<evidence type="ECO:0000313" key="2">
    <source>
        <dbReference type="Proteomes" id="UP000248079"/>
    </source>
</evidence>
<evidence type="ECO:0000313" key="1">
    <source>
        <dbReference type="EMBL" id="PXX97131.1"/>
    </source>
</evidence>